<sequence>MNALKIWFKQQTEREQKLIVIAGIAAVIAIFYFAIWSPLNSAIENEKRELEGQKSTLTWVQQQANRAALLRQSGTAPKFNGSLTQFVNQTTRNLGISVSRMQPQGENLQIWIDEVPFNGLMTWLETVEERGIVIVSSDFSEVDTQGFVQVRRLVLGSS</sequence>
<proteinExistence type="inferred from homology"/>
<evidence type="ECO:0000256" key="8">
    <source>
        <dbReference type="ARBA" id="ARBA00022989"/>
    </source>
</evidence>
<evidence type="ECO:0000256" key="5">
    <source>
        <dbReference type="ARBA" id="ARBA00022519"/>
    </source>
</evidence>
<keyword evidence="3 10" id="KW-0813">Transport</keyword>
<keyword evidence="9 10" id="KW-0472">Membrane</keyword>
<reference evidence="12 13" key="1">
    <citation type="submission" date="2023-09" db="EMBL/GenBank/DDBJ databases">
        <authorList>
            <person name="Rey-Velasco X."/>
        </authorList>
    </citation>
    <scope>NUCLEOTIDE SEQUENCE [LARGE SCALE GENOMIC DNA]</scope>
    <source>
        <strain evidence="12 13">P117</strain>
    </source>
</reference>
<comment type="caution">
    <text evidence="12">The sequence shown here is derived from an EMBL/GenBank/DDBJ whole genome shotgun (WGS) entry which is preliminary data.</text>
</comment>
<evidence type="ECO:0000256" key="6">
    <source>
        <dbReference type="ARBA" id="ARBA00022692"/>
    </source>
</evidence>
<evidence type="ECO:0000256" key="3">
    <source>
        <dbReference type="ARBA" id="ARBA00022448"/>
    </source>
</evidence>
<dbReference type="InterPro" id="IPR023229">
    <property type="entry name" value="T2SS_M_periplasmic_sf"/>
</dbReference>
<keyword evidence="13" id="KW-1185">Reference proteome</keyword>
<dbReference type="Pfam" id="PF04612">
    <property type="entry name" value="T2SSM"/>
    <property type="match status" value="1"/>
</dbReference>
<dbReference type="Proteomes" id="UP001253545">
    <property type="component" value="Unassembled WGS sequence"/>
</dbReference>
<accession>A0ABU2ZRE8</accession>
<evidence type="ECO:0000256" key="7">
    <source>
        <dbReference type="ARBA" id="ARBA00022927"/>
    </source>
</evidence>
<evidence type="ECO:0000313" key="13">
    <source>
        <dbReference type="Proteomes" id="UP001253545"/>
    </source>
</evidence>
<dbReference type="EMBL" id="JAVRHX010000002">
    <property type="protein sequence ID" value="MDT0595197.1"/>
    <property type="molecule type" value="Genomic_DNA"/>
</dbReference>
<keyword evidence="8 11" id="KW-1133">Transmembrane helix</keyword>
<organism evidence="12 13">
    <name type="scientific">Glaciecola petra</name>
    <dbReference type="NCBI Taxonomy" id="3075602"/>
    <lineage>
        <taxon>Bacteria</taxon>
        <taxon>Pseudomonadati</taxon>
        <taxon>Pseudomonadota</taxon>
        <taxon>Gammaproteobacteria</taxon>
        <taxon>Alteromonadales</taxon>
        <taxon>Alteromonadaceae</taxon>
        <taxon>Glaciecola</taxon>
    </lineage>
</organism>
<keyword evidence="4 10" id="KW-1003">Cell membrane</keyword>
<evidence type="ECO:0000256" key="10">
    <source>
        <dbReference type="PIRNR" id="PIRNR006291"/>
    </source>
</evidence>
<evidence type="ECO:0000313" key="12">
    <source>
        <dbReference type="EMBL" id="MDT0595197.1"/>
    </source>
</evidence>
<dbReference type="InterPro" id="IPR007690">
    <property type="entry name" value="T2SS_GspM"/>
</dbReference>
<dbReference type="SUPFAM" id="SSF103054">
    <property type="entry name" value="General secretion pathway protein M, EpsM"/>
    <property type="match status" value="1"/>
</dbReference>
<feature type="transmembrane region" description="Helical" evidence="11">
    <location>
        <begin position="18"/>
        <end position="39"/>
    </location>
</feature>
<dbReference type="RefSeq" id="WP_311368711.1">
    <property type="nucleotide sequence ID" value="NZ_JAVRHX010000002.1"/>
</dbReference>
<keyword evidence="5 10" id="KW-0997">Cell inner membrane</keyword>
<evidence type="ECO:0000256" key="4">
    <source>
        <dbReference type="ARBA" id="ARBA00022475"/>
    </source>
</evidence>
<dbReference type="Gene3D" id="3.30.1360.100">
    <property type="entry name" value="General secretion pathway protein M, EpsM"/>
    <property type="match status" value="1"/>
</dbReference>
<protein>
    <recommendedName>
        <fullName evidence="10">Type II secretion system protein M</fullName>
        <shortName evidence="10">T2SS protein M</shortName>
    </recommendedName>
    <alternativeName>
        <fullName evidence="10">General secretion pathway protein M</fullName>
    </alternativeName>
</protein>
<keyword evidence="7 10" id="KW-0653">Protein transport</keyword>
<comment type="similarity">
    <text evidence="2 10">Belongs to the GSP M family.</text>
</comment>
<keyword evidence="6 11" id="KW-0812">Transmembrane</keyword>
<comment type="subcellular location">
    <subcellularLocation>
        <location evidence="1">Cell inner membrane</location>
        <topology evidence="1">Single-pass membrane protein</topology>
    </subcellularLocation>
</comment>
<dbReference type="PIRSF" id="PIRSF006291">
    <property type="entry name" value="GspM"/>
    <property type="match status" value="1"/>
</dbReference>
<evidence type="ECO:0000256" key="2">
    <source>
        <dbReference type="ARBA" id="ARBA00010637"/>
    </source>
</evidence>
<gene>
    <name evidence="12" type="ORF">RM552_10105</name>
</gene>
<comment type="function">
    <text evidence="10">Inner membrane component of the type II secretion system required for the energy-dependent secretion of extracellular factors such as proteases and toxins from the periplasm.</text>
</comment>
<name>A0ABU2ZRE8_9ALTE</name>
<evidence type="ECO:0000256" key="9">
    <source>
        <dbReference type="ARBA" id="ARBA00023136"/>
    </source>
</evidence>
<evidence type="ECO:0000256" key="11">
    <source>
        <dbReference type="SAM" id="Phobius"/>
    </source>
</evidence>
<evidence type="ECO:0000256" key="1">
    <source>
        <dbReference type="ARBA" id="ARBA00004377"/>
    </source>
</evidence>